<keyword evidence="5 7" id="KW-1133">Transmembrane helix</keyword>
<comment type="caution">
    <text evidence="9">The sequence shown here is derived from an EMBL/GenBank/DDBJ whole genome shotgun (WGS) entry which is preliminary data.</text>
</comment>
<dbReference type="PANTHER" id="PTHR34583:SF2">
    <property type="entry name" value="ANTIPORTER SUBUNIT MNHC2-RELATED"/>
    <property type="match status" value="1"/>
</dbReference>
<evidence type="ECO:0000256" key="5">
    <source>
        <dbReference type="ARBA" id="ARBA00022989"/>
    </source>
</evidence>
<feature type="transmembrane region" description="Helical" evidence="7">
    <location>
        <begin position="6"/>
        <end position="22"/>
    </location>
</feature>
<dbReference type="NCBIfam" id="NF009301">
    <property type="entry name" value="PRK12658.1"/>
    <property type="match status" value="1"/>
</dbReference>
<dbReference type="AlphaFoldDB" id="A0AAX2QR60"/>
<comment type="subcellular location">
    <subcellularLocation>
        <location evidence="1">Cell membrane</location>
        <topology evidence="1">Multi-pass membrane protein</topology>
    </subcellularLocation>
</comment>
<evidence type="ECO:0000256" key="3">
    <source>
        <dbReference type="ARBA" id="ARBA00022475"/>
    </source>
</evidence>
<dbReference type="Proteomes" id="UP000542811">
    <property type="component" value="Unassembled WGS sequence"/>
</dbReference>
<evidence type="ECO:0000256" key="1">
    <source>
        <dbReference type="ARBA" id="ARBA00004651"/>
    </source>
</evidence>
<dbReference type="InterPro" id="IPR039428">
    <property type="entry name" value="NUOK/Mnh_C1-like"/>
</dbReference>
<reference evidence="8 11" key="2">
    <citation type="submission" date="2020-08" db="EMBL/GenBank/DDBJ databases">
        <title>Genomic Encyclopedia of Type Strains, Phase III (KMG-III): the genomes of soil and plant-associated and newly described type strains.</title>
        <authorList>
            <person name="Whitman W."/>
        </authorList>
    </citation>
    <scope>NUCLEOTIDE SEQUENCE [LARGE SCALE GENOMIC DNA]</scope>
    <source>
        <strain evidence="8 11">CECT 8280</strain>
    </source>
</reference>
<feature type="transmembrane region" description="Helical" evidence="7">
    <location>
        <begin position="29"/>
        <end position="47"/>
    </location>
</feature>
<evidence type="ECO:0000313" key="11">
    <source>
        <dbReference type="Proteomes" id="UP000542811"/>
    </source>
</evidence>
<dbReference type="InterPro" id="IPR050601">
    <property type="entry name" value="CPA3_antiporter_subunitC"/>
</dbReference>
<evidence type="ECO:0000256" key="2">
    <source>
        <dbReference type="ARBA" id="ARBA00010388"/>
    </source>
</evidence>
<name>A0AAX2QR60_9HYPH</name>
<evidence type="ECO:0000313" key="10">
    <source>
        <dbReference type="Proteomes" id="UP000295021"/>
    </source>
</evidence>
<evidence type="ECO:0000256" key="6">
    <source>
        <dbReference type="ARBA" id="ARBA00023136"/>
    </source>
</evidence>
<evidence type="ECO:0000256" key="7">
    <source>
        <dbReference type="SAM" id="Phobius"/>
    </source>
</evidence>
<reference evidence="9 10" key="1">
    <citation type="submission" date="2019-03" db="EMBL/GenBank/DDBJ databases">
        <title>Genomic Encyclopedia of Type Strains, Phase IV (KMG-V): Genome sequencing to study the core and pangenomes of soil and plant-associated prokaryotes.</title>
        <authorList>
            <person name="Whitman W."/>
        </authorList>
    </citation>
    <scope>NUCLEOTIDE SEQUENCE [LARGE SCALE GENOMIC DNA]</scope>
    <source>
        <strain evidence="9 10">FB403</strain>
    </source>
</reference>
<dbReference type="EMBL" id="JACHXX010000002">
    <property type="protein sequence ID" value="MBB3161670.1"/>
    <property type="molecule type" value="Genomic_DNA"/>
</dbReference>
<sequence length="126" mass="13647">MMEPLLAILVGLFFAAAIYLMLSKFSIRIMLGIAILGNAVNLLLFTGGRLTREVPPIIPVGLDSLPAGTANPLPQALILTAIVISFSFLAFLLVLTYRAYQDLGTDNTSDMRAAEPDDRPLPPLEY</sequence>
<evidence type="ECO:0000256" key="4">
    <source>
        <dbReference type="ARBA" id="ARBA00022692"/>
    </source>
</evidence>
<dbReference type="Proteomes" id="UP000295021">
    <property type="component" value="Unassembled WGS sequence"/>
</dbReference>
<evidence type="ECO:0000313" key="8">
    <source>
        <dbReference type="EMBL" id="MBB3161670.1"/>
    </source>
</evidence>
<keyword evidence="3" id="KW-1003">Cell membrane</keyword>
<gene>
    <name evidence="9" type="ORF">EV131_103237</name>
    <name evidence="8" type="ORF">FHS25_002119</name>
</gene>
<evidence type="ECO:0000313" key="9">
    <source>
        <dbReference type="EMBL" id="TCU27206.1"/>
    </source>
</evidence>
<dbReference type="Gene3D" id="1.10.287.3510">
    <property type="match status" value="1"/>
</dbReference>
<feature type="transmembrane region" description="Helical" evidence="7">
    <location>
        <begin position="76"/>
        <end position="97"/>
    </location>
</feature>
<protein>
    <submittedName>
        <fullName evidence="8">Multicomponent Na+:H+ antiporter subunit C</fullName>
    </submittedName>
    <submittedName>
        <fullName evidence="9">Multisubunit sodium/proton antiporter MrpC subunit</fullName>
    </submittedName>
</protein>
<dbReference type="GO" id="GO:0005886">
    <property type="term" value="C:plasma membrane"/>
    <property type="evidence" value="ECO:0007669"/>
    <property type="project" value="UniProtKB-SubCell"/>
</dbReference>
<dbReference type="Pfam" id="PF00420">
    <property type="entry name" value="Oxidored_q2"/>
    <property type="match status" value="1"/>
</dbReference>
<keyword evidence="6 7" id="KW-0472">Membrane</keyword>
<keyword evidence="11" id="KW-1185">Reference proteome</keyword>
<comment type="similarity">
    <text evidence="2">Belongs to the CPA3 antiporters (TC 2.A.63) subunit C family.</text>
</comment>
<proteinExistence type="inferred from homology"/>
<accession>A0AAX2QR60</accession>
<organism evidence="9 10">
    <name type="scientific">Rhizobium laguerreae</name>
    <dbReference type="NCBI Taxonomy" id="1076926"/>
    <lineage>
        <taxon>Bacteria</taxon>
        <taxon>Pseudomonadati</taxon>
        <taxon>Pseudomonadota</taxon>
        <taxon>Alphaproteobacteria</taxon>
        <taxon>Hyphomicrobiales</taxon>
        <taxon>Rhizobiaceae</taxon>
        <taxon>Rhizobium/Agrobacterium group</taxon>
        <taxon>Rhizobium</taxon>
    </lineage>
</organism>
<dbReference type="EMBL" id="SMBI01000003">
    <property type="protein sequence ID" value="TCU27206.1"/>
    <property type="molecule type" value="Genomic_DNA"/>
</dbReference>
<keyword evidence="4 7" id="KW-0812">Transmembrane</keyword>
<dbReference type="PANTHER" id="PTHR34583">
    <property type="entry name" value="ANTIPORTER SUBUNIT MNHC2-RELATED"/>
    <property type="match status" value="1"/>
</dbReference>